<comment type="similarity">
    <text evidence="2 6">Belongs to the zinc-containing alcohol dehydrogenase family.</text>
</comment>
<evidence type="ECO:0000256" key="2">
    <source>
        <dbReference type="ARBA" id="ARBA00008072"/>
    </source>
</evidence>
<protein>
    <submittedName>
        <fullName evidence="8">Zinc-binding dehydrogenase</fullName>
    </submittedName>
</protein>
<dbReference type="InterPro" id="IPR013149">
    <property type="entry name" value="ADH-like_C"/>
</dbReference>
<name>A0A7D7YLF3_9MOLU</name>
<dbReference type="PANTHER" id="PTHR42813:SF4">
    <property type="entry name" value="NADP-DEPENDENT ISOPROPANOL DEHYDROGENASE"/>
    <property type="match status" value="1"/>
</dbReference>
<organism evidence="8 9">
    <name type="scientific">Mycoplasma tullyi</name>
    <dbReference type="NCBI Taxonomy" id="1612150"/>
    <lineage>
        <taxon>Bacteria</taxon>
        <taxon>Bacillati</taxon>
        <taxon>Mycoplasmatota</taxon>
        <taxon>Mollicutes</taxon>
        <taxon>Mycoplasmataceae</taxon>
        <taxon>Mycoplasma</taxon>
    </lineage>
</organism>
<sequence>MKSINLPKEMKALVFVEKEKIAIVKKPVPVVGPNDLLIKVTTTTICGTDIHIRKGEYPVAPNLTIGHEAVGTVAAYGANVKGFELGERVLAGAITPSGHSAACQYGQSSQDGMDETYGYKATGGWKFGNIEDGCQAEYVLVKNAMANVAKIPESLTDNQVILCPDILSTGIKGSENAQIKLGDTVLLVAQGPIGLCATIGAKLLGAATIIAVDGDENRLRMAKELGATHTINFAKEDVMEAIKRITNGRLCDASVECLGLNATFQTCLKSLRPGGTLSSIGVYSQDLVIPLESFAAGLGDHTIKTSLCPGGAERMRRLIKLIEEKRIDVSKLVTHEYKFDQIVEAYDLFQSRGDGVLKIAVKME</sequence>
<comment type="cofactor">
    <cofactor evidence="1 6">
        <name>Zn(2+)</name>
        <dbReference type="ChEBI" id="CHEBI:29105"/>
    </cofactor>
</comment>
<accession>A0A7D7YLF3</accession>
<proteinExistence type="inferred from homology"/>
<keyword evidence="9" id="KW-1185">Reference proteome</keyword>
<dbReference type="InterPro" id="IPR020843">
    <property type="entry name" value="ER"/>
</dbReference>
<keyword evidence="4 6" id="KW-0862">Zinc</keyword>
<dbReference type="InterPro" id="IPR013154">
    <property type="entry name" value="ADH-like_N"/>
</dbReference>
<dbReference type="InterPro" id="IPR036291">
    <property type="entry name" value="NAD(P)-bd_dom_sf"/>
</dbReference>
<feature type="domain" description="Enoyl reductase (ER)" evidence="7">
    <location>
        <begin position="19"/>
        <end position="357"/>
    </location>
</feature>
<dbReference type="KEGG" id="mtuy:H3143_00395"/>
<dbReference type="InterPro" id="IPR011032">
    <property type="entry name" value="GroES-like_sf"/>
</dbReference>
<dbReference type="SMART" id="SM00829">
    <property type="entry name" value="PKS_ER"/>
    <property type="match status" value="1"/>
</dbReference>
<dbReference type="Pfam" id="PF08240">
    <property type="entry name" value="ADH_N"/>
    <property type="match status" value="1"/>
</dbReference>
<dbReference type="InterPro" id="IPR002328">
    <property type="entry name" value="ADH_Zn_CS"/>
</dbReference>
<dbReference type="RefSeq" id="WP_182078877.1">
    <property type="nucleotide sequence ID" value="NZ_CP059674.1"/>
</dbReference>
<dbReference type="PROSITE" id="PS00059">
    <property type="entry name" value="ADH_ZINC"/>
    <property type="match status" value="1"/>
</dbReference>
<dbReference type="EMBL" id="CP059674">
    <property type="protein sequence ID" value="QMT98602.1"/>
    <property type="molecule type" value="Genomic_DNA"/>
</dbReference>
<dbReference type="Gene3D" id="3.90.180.10">
    <property type="entry name" value="Medium-chain alcohol dehydrogenases, catalytic domain"/>
    <property type="match status" value="1"/>
</dbReference>
<dbReference type="Gene3D" id="3.40.50.720">
    <property type="entry name" value="NAD(P)-binding Rossmann-like Domain"/>
    <property type="match status" value="1"/>
</dbReference>
<evidence type="ECO:0000256" key="3">
    <source>
        <dbReference type="ARBA" id="ARBA00022723"/>
    </source>
</evidence>
<evidence type="ECO:0000313" key="8">
    <source>
        <dbReference type="EMBL" id="QMT98602.1"/>
    </source>
</evidence>
<dbReference type="SUPFAM" id="SSF51735">
    <property type="entry name" value="NAD(P)-binding Rossmann-fold domains"/>
    <property type="match status" value="1"/>
</dbReference>
<evidence type="ECO:0000259" key="7">
    <source>
        <dbReference type="SMART" id="SM00829"/>
    </source>
</evidence>
<evidence type="ECO:0000256" key="6">
    <source>
        <dbReference type="RuleBase" id="RU361277"/>
    </source>
</evidence>
<dbReference type="SUPFAM" id="SSF50129">
    <property type="entry name" value="GroES-like"/>
    <property type="match status" value="1"/>
</dbReference>
<evidence type="ECO:0000256" key="5">
    <source>
        <dbReference type="ARBA" id="ARBA00023002"/>
    </source>
</evidence>
<dbReference type="PANTHER" id="PTHR42813">
    <property type="entry name" value="ZINC-TYPE ALCOHOL DEHYDROGENASE-LIKE"/>
    <property type="match status" value="1"/>
</dbReference>
<evidence type="ECO:0000256" key="4">
    <source>
        <dbReference type="ARBA" id="ARBA00022833"/>
    </source>
</evidence>
<evidence type="ECO:0000313" key="9">
    <source>
        <dbReference type="Proteomes" id="UP000514704"/>
    </source>
</evidence>
<reference evidence="8 9" key="1">
    <citation type="journal article" date="2017" name="Int. J. Syst. Evol. Microbiol.">
        <title>Mycoplasma tullyi sp. nov., isolated from penguins of the genus Spheniscus.</title>
        <authorList>
            <person name="Yavari C.A."/>
            <person name="Ramirez A.S."/>
            <person name="Nicholas R.A.J."/>
            <person name="Radford A.D."/>
            <person name="Darby A.C."/>
            <person name="Bradbury J.M."/>
        </authorList>
    </citation>
    <scope>NUCLEOTIDE SEQUENCE [LARGE SCALE GENOMIC DNA]</scope>
    <source>
        <strain evidence="8 9">56A97T</strain>
    </source>
</reference>
<dbReference type="AlphaFoldDB" id="A0A7D7YLF3"/>
<dbReference type="Pfam" id="PF00107">
    <property type="entry name" value="ADH_zinc_N"/>
    <property type="match status" value="1"/>
</dbReference>
<dbReference type="Proteomes" id="UP000514704">
    <property type="component" value="Chromosome"/>
</dbReference>
<evidence type="ECO:0000256" key="1">
    <source>
        <dbReference type="ARBA" id="ARBA00001947"/>
    </source>
</evidence>
<keyword evidence="5" id="KW-0560">Oxidoreductase</keyword>
<keyword evidence="3 6" id="KW-0479">Metal-binding</keyword>
<dbReference type="GO" id="GO:0016491">
    <property type="term" value="F:oxidoreductase activity"/>
    <property type="evidence" value="ECO:0007669"/>
    <property type="project" value="UniProtKB-KW"/>
</dbReference>
<dbReference type="GO" id="GO:0008270">
    <property type="term" value="F:zinc ion binding"/>
    <property type="evidence" value="ECO:0007669"/>
    <property type="project" value="InterPro"/>
</dbReference>
<gene>
    <name evidence="8" type="ORF">H3143_00395</name>
</gene>